<dbReference type="EMBL" id="UINC01189398">
    <property type="protein sequence ID" value="SVE03065.1"/>
    <property type="molecule type" value="Genomic_DNA"/>
</dbReference>
<protein>
    <submittedName>
        <fullName evidence="1">Uncharacterized protein</fullName>
    </submittedName>
</protein>
<reference evidence="1" key="1">
    <citation type="submission" date="2018-05" db="EMBL/GenBank/DDBJ databases">
        <authorList>
            <person name="Lanie J.A."/>
            <person name="Ng W.-L."/>
            <person name="Kazmierczak K.M."/>
            <person name="Andrzejewski T.M."/>
            <person name="Davidsen T.M."/>
            <person name="Wayne K.J."/>
            <person name="Tettelin H."/>
            <person name="Glass J.I."/>
            <person name="Rusch D."/>
            <person name="Podicherti R."/>
            <person name="Tsui H.-C.T."/>
            <person name="Winkler M.E."/>
        </authorList>
    </citation>
    <scope>NUCLEOTIDE SEQUENCE</scope>
</reference>
<sequence length="39" mass="4568">MYPLTLSVMVIGLFITNYYMKVPREVSIPLDLLIHILPY</sequence>
<gene>
    <name evidence="1" type="ORF">METZ01_LOCUS455919</name>
</gene>
<name>A0A383A779_9ZZZZ</name>
<accession>A0A383A779</accession>
<evidence type="ECO:0000313" key="1">
    <source>
        <dbReference type="EMBL" id="SVE03065.1"/>
    </source>
</evidence>
<proteinExistence type="predicted"/>
<dbReference type="AlphaFoldDB" id="A0A383A779"/>
<organism evidence="1">
    <name type="scientific">marine metagenome</name>
    <dbReference type="NCBI Taxonomy" id="408172"/>
    <lineage>
        <taxon>unclassified sequences</taxon>
        <taxon>metagenomes</taxon>
        <taxon>ecological metagenomes</taxon>
    </lineage>
</organism>
<feature type="non-terminal residue" evidence="1">
    <location>
        <position position="39"/>
    </location>
</feature>